<dbReference type="EMBL" id="CP069025">
    <property type="protein sequence ID" value="QRC93464.1"/>
    <property type="molecule type" value="Genomic_DNA"/>
</dbReference>
<gene>
    <name evidence="1" type="ORF">JI435_403850</name>
</gene>
<accession>A0A7U2HWZ6</accession>
<dbReference type="AlphaFoldDB" id="A0A7U2HWZ6"/>
<protein>
    <submittedName>
        <fullName evidence="1">Uncharacterized protein</fullName>
    </submittedName>
</protein>
<dbReference type="VEuPathDB" id="FungiDB:JI435_403850"/>
<keyword evidence="2" id="KW-1185">Reference proteome</keyword>
<organism evidence="1 2">
    <name type="scientific">Phaeosphaeria nodorum (strain SN15 / ATCC MYA-4574 / FGSC 10173)</name>
    <name type="common">Glume blotch fungus</name>
    <name type="synonym">Parastagonospora nodorum</name>
    <dbReference type="NCBI Taxonomy" id="321614"/>
    <lineage>
        <taxon>Eukaryota</taxon>
        <taxon>Fungi</taxon>
        <taxon>Dikarya</taxon>
        <taxon>Ascomycota</taxon>
        <taxon>Pezizomycotina</taxon>
        <taxon>Dothideomycetes</taxon>
        <taxon>Pleosporomycetidae</taxon>
        <taxon>Pleosporales</taxon>
        <taxon>Pleosporineae</taxon>
        <taxon>Phaeosphaeriaceae</taxon>
        <taxon>Parastagonospora</taxon>
    </lineage>
</organism>
<name>A0A7U2HWZ6_PHANO</name>
<sequence length="78" mass="8667">MAVTGPMGLDNRDVIDGRSQMIILAMHVHGVSSGPLRCIYFLASDCASFFDSSVTAQFALAAREAAWRRVEAYLWRCR</sequence>
<evidence type="ECO:0000313" key="1">
    <source>
        <dbReference type="EMBL" id="QRC93464.1"/>
    </source>
</evidence>
<reference evidence="2" key="1">
    <citation type="journal article" date="2021" name="BMC Genomics">
        <title>Chromosome-level genome assembly and manually-curated proteome of model necrotroph Parastagonospora nodorum Sn15 reveals a genome-wide trove of candidate effector homologs, and redundancy of virulence-related functions within an accessory chromosome.</title>
        <authorList>
            <person name="Bertazzoni S."/>
            <person name="Jones D.A.B."/>
            <person name="Phan H.T."/>
            <person name="Tan K.-C."/>
            <person name="Hane J.K."/>
        </authorList>
    </citation>
    <scope>NUCLEOTIDE SEQUENCE [LARGE SCALE GENOMIC DNA]</scope>
    <source>
        <strain evidence="2">SN15 / ATCC MYA-4574 / FGSC 10173)</strain>
    </source>
</reference>
<proteinExistence type="predicted"/>
<evidence type="ECO:0000313" key="2">
    <source>
        <dbReference type="Proteomes" id="UP000663193"/>
    </source>
</evidence>
<dbReference type="Proteomes" id="UP000663193">
    <property type="component" value="Chromosome 3"/>
</dbReference>